<reference evidence="4" key="2">
    <citation type="journal article" date="2020" name="Plant J.">
        <title>Transposons played a major role in the diversification between the closely related almond and peach genomes: results from the almond genome sequence.</title>
        <authorList>
            <person name="Alioto T."/>
            <person name="Alexiou K.G."/>
            <person name="Bardil A."/>
            <person name="Barteri F."/>
            <person name="Castanera R."/>
            <person name="Cruz F."/>
            <person name="Dhingra A."/>
            <person name="Duval H."/>
            <person name="Fernandez I Marti A."/>
            <person name="Frias L."/>
            <person name="Galan B."/>
            <person name="Garcia J.L."/>
            <person name="Howad W."/>
            <person name="Gomez-Garrido J."/>
            <person name="Gut M."/>
            <person name="Julca I."/>
            <person name="Morata J."/>
            <person name="Puigdomenech P."/>
            <person name="Ribeca P."/>
            <person name="Rubio Cabetas M.J."/>
            <person name="Vlasova A."/>
            <person name="Wirthensohn M."/>
            <person name="Garcia-Mas J."/>
            <person name="Gabaldon T."/>
            <person name="Casacuberta J.M."/>
            <person name="Arus P."/>
        </authorList>
    </citation>
    <scope>NUCLEOTIDE SEQUENCE [LARGE SCALE GENOMIC DNA]</scope>
    <source>
        <strain evidence="4">cv. Texas</strain>
    </source>
</reference>
<sequence>MVAIGMGAVTDHVINLNKLSDLDCLLLFCRIAFFDRERDESRFLDEDIEERIARKCDGLPLATKTLASPMRYKKTTRQWIDVLDSKIWELELVEQHVFQSLLLSYYDLTPAVR</sequence>
<dbReference type="AlphaFoldDB" id="A0A5E4EZH5"/>
<dbReference type="Gramene" id="VVA20219">
    <property type="protein sequence ID" value="VVA20219"/>
    <property type="gene ID" value="Prudul26B004185"/>
</dbReference>
<dbReference type="OMA" id="TTRQWID"/>
<keyword evidence="5" id="KW-1185">Reference proteome</keyword>
<evidence type="ECO:0000313" key="2">
    <source>
        <dbReference type="EMBL" id="KAI5355806.1"/>
    </source>
</evidence>
<dbReference type="GO" id="GO:0006952">
    <property type="term" value="P:defense response"/>
    <property type="evidence" value="ECO:0007669"/>
    <property type="project" value="UniProtKB-KW"/>
</dbReference>
<dbReference type="InterPro" id="IPR027417">
    <property type="entry name" value="P-loop_NTPase"/>
</dbReference>
<dbReference type="InParanoid" id="A0A5E4EZH5"/>
<evidence type="ECO:0000313" key="3">
    <source>
        <dbReference type="EMBL" id="VVA20219.1"/>
    </source>
</evidence>
<proteinExistence type="predicted"/>
<gene>
    <name evidence="3" type="ORF">ALMOND_2B004185</name>
    <name evidence="2" type="ORF">L3X38_008701</name>
</gene>
<dbReference type="Proteomes" id="UP000327085">
    <property type="component" value="Chromosome 1"/>
</dbReference>
<name>A0A5E4EZH5_PRUDU</name>
<reference evidence="3" key="1">
    <citation type="submission" date="2019-07" db="EMBL/GenBank/DDBJ databases">
        <authorList>
            <person name="Alioto T."/>
            <person name="Alioto T."/>
            <person name="Gomez Garrido J."/>
        </authorList>
    </citation>
    <scope>NUCLEOTIDE SEQUENCE</scope>
</reference>
<dbReference type="Proteomes" id="UP001054821">
    <property type="component" value="Chromosome 1"/>
</dbReference>
<dbReference type="EMBL" id="JAJFAZ020000001">
    <property type="protein sequence ID" value="KAI5355806.1"/>
    <property type="molecule type" value="Genomic_DNA"/>
</dbReference>
<protein>
    <submittedName>
        <fullName evidence="3">PREDICTED: putative disease</fullName>
    </submittedName>
</protein>
<accession>A0A5E4EZH5</accession>
<reference evidence="2 5" key="3">
    <citation type="journal article" date="2022" name="G3 (Bethesda)">
        <title>Whole-genome sequence and methylome profiling of the almond [Prunus dulcis (Mill.) D.A. Webb] cultivar 'Nonpareil'.</title>
        <authorList>
            <person name="D'Amico-Willman K.M."/>
            <person name="Ouma W.Z."/>
            <person name="Meulia T."/>
            <person name="Sideli G.M."/>
            <person name="Gradziel T.M."/>
            <person name="Fresnedo-Ramirez J."/>
        </authorList>
    </citation>
    <scope>NUCLEOTIDE SEQUENCE [LARGE SCALE GENOMIC DNA]</scope>
    <source>
        <strain evidence="2">Clone GOH B32 T37-40</strain>
    </source>
</reference>
<evidence type="ECO:0000313" key="4">
    <source>
        <dbReference type="Proteomes" id="UP000327085"/>
    </source>
</evidence>
<evidence type="ECO:0000256" key="1">
    <source>
        <dbReference type="ARBA" id="ARBA00022821"/>
    </source>
</evidence>
<dbReference type="Gene3D" id="1.10.8.430">
    <property type="entry name" value="Helical domain of apoptotic protease-activating factors"/>
    <property type="match status" value="1"/>
</dbReference>
<dbReference type="EMBL" id="CABIKO010000042">
    <property type="protein sequence ID" value="VVA20219.1"/>
    <property type="molecule type" value="Genomic_DNA"/>
</dbReference>
<dbReference type="PANTHER" id="PTHR36766:SF40">
    <property type="entry name" value="DISEASE RESISTANCE PROTEIN RGA3"/>
    <property type="match status" value="1"/>
</dbReference>
<dbReference type="GO" id="GO:0043531">
    <property type="term" value="F:ADP binding"/>
    <property type="evidence" value="ECO:0007669"/>
    <property type="project" value="InterPro"/>
</dbReference>
<dbReference type="SUPFAM" id="SSF52540">
    <property type="entry name" value="P-loop containing nucleoside triphosphate hydrolases"/>
    <property type="match status" value="1"/>
</dbReference>
<dbReference type="InterPro" id="IPR042197">
    <property type="entry name" value="Apaf_helical"/>
</dbReference>
<dbReference type="PANTHER" id="PTHR36766">
    <property type="entry name" value="PLANT BROAD-SPECTRUM MILDEW RESISTANCE PROTEIN RPW8"/>
    <property type="match status" value="1"/>
</dbReference>
<evidence type="ECO:0000313" key="5">
    <source>
        <dbReference type="Proteomes" id="UP001054821"/>
    </source>
</evidence>
<organism evidence="3 4">
    <name type="scientific">Prunus dulcis</name>
    <name type="common">Almond</name>
    <name type="synonym">Amygdalus dulcis</name>
    <dbReference type="NCBI Taxonomy" id="3755"/>
    <lineage>
        <taxon>Eukaryota</taxon>
        <taxon>Viridiplantae</taxon>
        <taxon>Streptophyta</taxon>
        <taxon>Embryophyta</taxon>
        <taxon>Tracheophyta</taxon>
        <taxon>Spermatophyta</taxon>
        <taxon>Magnoliopsida</taxon>
        <taxon>eudicotyledons</taxon>
        <taxon>Gunneridae</taxon>
        <taxon>Pentapetalae</taxon>
        <taxon>rosids</taxon>
        <taxon>fabids</taxon>
        <taxon>Rosales</taxon>
        <taxon>Rosaceae</taxon>
        <taxon>Amygdaloideae</taxon>
        <taxon>Amygdaleae</taxon>
        <taxon>Prunus</taxon>
    </lineage>
</organism>
<keyword evidence="1" id="KW-0611">Plant defense</keyword>